<evidence type="ECO:0000256" key="1">
    <source>
        <dbReference type="ARBA" id="ARBA00023015"/>
    </source>
</evidence>
<dbReference type="Proteomes" id="UP001596138">
    <property type="component" value="Unassembled WGS sequence"/>
</dbReference>
<sequence length="198" mass="20619">MSGPLRSVPSATSPAPEPVRDVVLRAAAALLATDSGASLAEIAAAAGVGRTTVHRIFPTRADLLTALALQAVARLQTGLDTARLDDGPATEVLARVVQEVLPLADELSFLDTGPEVWDLPQLQDAWLSVSSALDSLVERGQREGDIRGDVPAEVVVEAFTGILLGVWNGVRDGRVAPATATRHVLTLTLSGITPPTQP</sequence>
<dbReference type="InterPro" id="IPR001647">
    <property type="entry name" value="HTH_TetR"/>
</dbReference>
<comment type="caution">
    <text evidence="6">The sequence shown here is derived from an EMBL/GenBank/DDBJ whole genome shotgun (WGS) entry which is preliminary data.</text>
</comment>
<evidence type="ECO:0000259" key="5">
    <source>
        <dbReference type="PROSITE" id="PS50977"/>
    </source>
</evidence>
<evidence type="ECO:0000256" key="4">
    <source>
        <dbReference type="PROSITE-ProRule" id="PRU00335"/>
    </source>
</evidence>
<protein>
    <submittedName>
        <fullName evidence="6">TetR/AcrR family transcriptional regulator</fullName>
    </submittedName>
</protein>
<keyword evidence="1" id="KW-0805">Transcription regulation</keyword>
<name>A0ABW1T1I3_9ACTN</name>
<feature type="DNA-binding region" description="H-T-H motif" evidence="4">
    <location>
        <begin position="38"/>
        <end position="57"/>
    </location>
</feature>
<dbReference type="SUPFAM" id="SSF48498">
    <property type="entry name" value="Tetracyclin repressor-like, C-terminal domain"/>
    <property type="match status" value="1"/>
</dbReference>
<evidence type="ECO:0000313" key="6">
    <source>
        <dbReference type="EMBL" id="MFC6237953.1"/>
    </source>
</evidence>
<dbReference type="SUPFAM" id="SSF46689">
    <property type="entry name" value="Homeodomain-like"/>
    <property type="match status" value="1"/>
</dbReference>
<feature type="domain" description="HTH tetR-type" evidence="5">
    <location>
        <begin position="17"/>
        <end position="75"/>
    </location>
</feature>
<proteinExistence type="predicted"/>
<dbReference type="InterPro" id="IPR050109">
    <property type="entry name" value="HTH-type_TetR-like_transc_reg"/>
</dbReference>
<keyword evidence="7" id="KW-1185">Reference proteome</keyword>
<dbReference type="EMBL" id="JBHSTI010000008">
    <property type="protein sequence ID" value="MFC6237953.1"/>
    <property type="molecule type" value="Genomic_DNA"/>
</dbReference>
<dbReference type="InterPro" id="IPR009057">
    <property type="entry name" value="Homeodomain-like_sf"/>
</dbReference>
<reference evidence="7" key="1">
    <citation type="journal article" date="2019" name="Int. J. Syst. Evol. Microbiol.">
        <title>The Global Catalogue of Microorganisms (GCM) 10K type strain sequencing project: providing services to taxonomists for standard genome sequencing and annotation.</title>
        <authorList>
            <consortium name="The Broad Institute Genomics Platform"/>
            <consortium name="The Broad Institute Genome Sequencing Center for Infectious Disease"/>
            <person name="Wu L."/>
            <person name="Ma J."/>
        </authorList>
    </citation>
    <scope>NUCLEOTIDE SEQUENCE [LARGE SCALE GENOMIC DNA]</scope>
    <source>
        <strain evidence="7">CGMCC 4.7317</strain>
    </source>
</reference>
<dbReference type="Gene3D" id="1.10.357.10">
    <property type="entry name" value="Tetracycline Repressor, domain 2"/>
    <property type="match status" value="1"/>
</dbReference>
<evidence type="ECO:0000256" key="3">
    <source>
        <dbReference type="ARBA" id="ARBA00023163"/>
    </source>
</evidence>
<dbReference type="InterPro" id="IPR036271">
    <property type="entry name" value="Tet_transcr_reg_TetR-rel_C_sf"/>
</dbReference>
<accession>A0ABW1T1I3</accession>
<dbReference type="PROSITE" id="PS50977">
    <property type="entry name" value="HTH_TETR_2"/>
    <property type="match status" value="1"/>
</dbReference>
<dbReference type="Pfam" id="PF00440">
    <property type="entry name" value="TetR_N"/>
    <property type="match status" value="1"/>
</dbReference>
<evidence type="ECO:0000256" key="2">
    <source>
        <dbReference type="ARBA" id="ARBA00023125"/>
    </source>
</evidence>
<keyword evidence="2 4" id="KW-0238">DNA-binding</keyword>
<gene>
    <name evidence="6" type="ORF">ACFQGU_08690</name>
</gene>
<keyword evidence="3" id="KW-0804">Transcription</keyword>
<dbReference type="PANTHER" id="PTHR30055">
    <property type="entry name" value="HTH-TYPE TRANSCRIPTIONAL REGULATOR RUTR"/>
    <property type="match status" value="1"/>
</dbReference>
<dbReference type="PANTHER" id="PTHR30055:SF234">
    <property type="entry name" value="HTH-TYPE TRANSCRIPTIONAL REGULATOR BETI"/>
    <property type="match status" value="1"/>
</dbReference>
<evidence type="ECO:0000313" key="7">
    <source>
        <dbReference type="Proteomes" id="UP001596138"/>
    </source>
</evidence>
<organism evidence="6 7">
    <name type="scientific">Longivirga aurantiaca</name>
    <dbReference type="NCBI Taxonomy" id="1837743"/>
    <lineage>
        <taxon>Bacteria</taxon>
        <taxon>Bacillati</taxon>
        <taxon>Actinomycetota</taxon>
        <taxon>Actinomycetes</taxon>
        <taxon>Sporichthyales</taxon>
        <taxon>Sporichthyaceae</taxon>
        <taxon>Longivirga</taxon>
    </lineage>
</organism>
<dbReference type="RefSeq" id="WP_386765721.1">
    <property type="nucleotide sequence ID" value="NZ_JBHSTI010000008.1"/>
</dbReference>